<feature type="region of interest" description="Disordered" evidence="1">
    <location>
        <begin position="32"/>
        <end position="65"/>
    </location>
</feature>
<dbReference type="GO" id="GO:0005737">
    <property type="term" value="C:cytoplasm"/>
    <property type="evidence" value="ECO:0007669"/>
    <property type="project" value="TreeGrafter"/>
</dbReference>
<dbReference type="PANTHER" id="PTHR15032">
    <property type="entry name" value="N-ACYL-PHOSPHATIDYLETHANOLAMINE-HYDROLYZING PHOSPHOLIPASE D"/>
    <property type="match status" value="1"/>
</dbReference>
<dbReference type="RefSeq" id="WP_155360189.1">
    <property type="nucleotide sequence ID" value="NZ_BAAAHL010000086.1"/>
</dbReference>
<reference evidence="4 5" key="1">
    <citation type="submission" date="2019-10" db="EMBL/GenBank/DDBJ databases">
        <title>Whole genome shotgun sequence of Acrocarpospora macrocephala NBRC 16266.</title>
        <authorList>
            <person name="Ichikawa N."/>
            <person name="Kimura A."/>
            <person name="Kitahashi Y."/>
            <person name="Komaki H."/>
            <person name="Oguchi A."/>
        </authorList>
    </citation>
    <scope>NUCLEOTIDE SEQUENCE [LARGE SCALE GENOMIC DNA]</scope>
    <source>
        <strain evidence="4 5">NBRC 16266</strain>
    </source>
</reference>
<dbReference type="Proteomes" id="UP000331127">
    <property type="component" value="Unassembled WGS sequence"/>
</dbReference>
<evidence type="ECO:0000256" key="1">
    <source>
        <dbReference type="SAM" id="MobiDB-lite"/>
    </source>
</evidence>
<feature type="signal peptide" evidence="2">
    <location>
        <begin position="1"/>
        <end position="19"/>
    </location>
</feature>
<dbReference type="InterPro" id="IPR001279">
    <property type="entry name" value="Metallo-B-lactamas"/>
</dbReference>
<dbReference type="Pfam" id="PF12706">
    <property type="entry name" value="Lactamase_B_2"/>
    <property type="match status" value="1"/>
</dbReference>
<evidence type="ECO:0000313" key="5">
    <source>
        <dbReference type="Proteomes" id="UP000331127"/>
    </source>
</evidence>
<organism evidence="4 5">
    <name type="scientific">Acrocarpospora macrocephala</name>
    <dbReference type="NCBI Taxonomy" id="150177"/>
    <lineage>
        <taxon>Bacteria</taxon>
        <taxon>Bacillati</taxon>
        <taxon>Actinomycetota</taxon>
        <taxon>Actinomycetes</taxon>
        <taxon>Streptosporangiales</taxon>
        <taxon>Streptosporangiaceae</taxon>
        <taxon>Acrocarpospora</taxon>
    </lineage>
</organism>
<accession>A0A5M3X356</accession>
<dbReference type="Gene3D" id="3.60.15.10">
    <property type="entry name" value="Ribonuclease Z/Hydroxyacylglutathione hydrolase-like"/>
    <property type="match status" value="1"/>
</dbReference>
<comment type="caution">
    <text evidence="4">The sequence shown here is derived from an EMBL/GenBank/DDBJ whole genome shotgun (WGS) entry which is preliminary data.</text>
</comment>
<dbReference type="AlphaFoldDB" id="A0A5M3X356"/>
<evidence type="ECO:0000256" key="2">
    <source>
        <dbReference type="SAM" id="SignalP"/>
    </source>
</evidence>
<feature type="domain" description="Metallo-beta-lactamase" evidence="3">
    <location>
        <begin position="114"/>
        <end position="310"/>
    </location>
</feature>
<evidence type="ECO:0000313" key="4">
    <source>
        <dbReference type="EMBL" id="GES15042.1"/>
    </source>
</evidence>
<keyword evidence="4" id="KW-0378">Hydrolase</keyword>
<feature type="chain" id="PRO_5039509892" evidence="2">
    <location>
        <begin position="20"/>
        <end position="363"/>
    </location>
</feature>
<dbReference type="InterPro" id="IPR036866">
    <property type="entry name" value="RibonucZ/Hydroxyglut_hydro"/>
</dbReference>
<dbReference type="GO" id="GO:0016787">
    <property type="term" value="F:hydrolase activity"/>
    <property type="evidence" value="ECO:0007669"/>
    <property type="project" value="UniProtKB-KW"/>
</dbReference>
<keyword evidence="2" id="KW-0732">Signal</keyword>
<keyword evidence="5" id="KW-1185">Reference proteome</keyword>
<dbReference type="OrthoDB" id="9805728at2"/>
<dbReference type="EMBL" id="BLAE01000068">
    <property type="protein sequence ID" value="GES15042.1"/>
    <property type="molecule type" value="Genomic_DNA"/>
</dbReference>
<protein>
    <submittedName>
        <fullName evidence="4">Zn-dependent hydrolase</fullName>
    </submittedName>
</protein>
<evidence type="ECO:0000259" key="3">
    <source>
        <dbReference type="Pfam" id="PF12706"/>
    </source>
</evidence>
<sequence>MRKSGWLAAGLVAAGAAWAMRDIPAALGAKPAGERAERVRRSPQFDGTAFRNSDPTTVPPAGETKPIMRDLMEGREQRKPHGPIPLVTPSVKPLSSLDVIWYGHASTLIEIEGRRVLFDPMWSDRCSPAAHLGPRRLHEPPARLDTLPQVDAIVISHDHYDHLDMQTIRALVGLQSAPFLVPLGVGAHLERWGVPSFRIVELDWNESVTIAGLHLTVTEARHFSGRGLRRNGTLWGSWVISGATRRVFYTGDSGYFPGYADLGEKHGPFDLALIQIGAYSPSWPDIHMTPEEAIAAHLDLRAKLLIPVHWCTFVLAFHPWGEPVDRLWREAKARGVRLAVPKPGERVAVDQPPLVDGWWQSIS</sequence>
<dbReference type="SUPFAM" id="SSF56281">
    <property type="entry name" value="Metallo-hydrolase/oxidoreductase"/>
    <property type="match status" value="1"/>
</dbReference>
<name>A0A5M3X356_9ACTN</name>
<gene>
    <name evidence="4" type="ORF">Amac_086390</name>
</gene>
<proteinExistence type="predicted"/>
<dbReference type="PANTHER" id="PTHR15032:SF4">
    <property type="entry name" value="N-ACYL-PHOSPHATIDYLETHANOLAMINE-HYDROLYZING PHOSPHOLIPASE D"/>
    <property type="match status" value="1"/>
</dbReference>